<name>A0A059CZ94_EUCGR</name>
<organism evidence="2">
    <name type="scientific">Eucalyptus grandis</name>
    <name type="common">Flooded gum</name>
    <dbReference type="NCBI Taxonomy" id="71139"/>
    <lineage>
        <taxon>Eukaryota</taxon>
        <taxon>Viridiplantae</taxon>
        <taxon>Streptophyta</taxon>
        <taxon>Embryophyta</taxon>
        <taxon>Tracheophyta</taxon>
        <taxon>Spermatophyta</taxon>
        <taxon>Magnoliopsida</taxon>
        <taxon>eudicotyledons</taxon>
        <taxon>Gunneridae</taxon>
        <taxon>Pentapetalae</taxon>
        <taxon>rosids</taxon>
        <taxon>malvids</taxon>
        <taxon>Myrtales</taxon>
        <taxon>Myrtaceae</taxon>
        <taxon>Myrtoideae</taxon>
        <taxon>Eucalypteae</taxon>
        <taxon>Eucalyptus</taxon>
    </lineage>
</organism>
<dbReference type="AlphaFoldDB" id="A0A059CZ94"/>
<protein>
    <recommendedName>
        <fullName evidence="3">Drought induced 19 protein type zinc-binding domain-containing protein</fullName>
    </recommendedName>
</protein>
<feature type="signal peptide" evidence="1">
    <location>
        <begin position="1"/>
        <end position="18"/>
    </location>
</feature>
<sequence length="70" mass="7677">MAVKKLMFLAGVAGVAEAIVSCNGYHGSQALMYEPVCPICHERALHESQALMYEPVCPICHERALLFLSK</sequence>
<keyword evidence="1" id="KW-0732">Signal</keyword>
<dbReference type="Gramene" id="KCW83285">
    <property type="protein sequence ID" value="KCW83285"/>
    <property type="gene ID" value="EUGRSUZ_B00220"/>
</dbReference>
<evidence type="ECO:0000256" key="1">
    <source>
        <dbReference type="SAM" id="SignalP"/>
    </source>
</evidence>
<accession>A0A059CZ94</accession>
<reference evidence="2" key="1">
    <citation type="submission" date="2013-07" db="EMBL/GenBank/DDBJ databases">
        <title>The genome of Eucalyptus grandis.</title>
        <authorList>
            <person name="Schmutz J."/>
            <person name="Hayes R."/>
            <person name="Myburg A."/>
            <person name="Tuskan G."/>
            <person name="Grattapaglia D."/>
            <person name="Rokhsar D.S."/>
        </authorList>
    </citation>
    <scope>NUCLEOTIDE SEQUENCE</scope>
    <source>
        <tissue evidence="2">Leaf extractions</tissue>
    </source>
</reference>
<evidence type="ECO:0008006" key="3">
    <source>
        <dbReference type="Google" id="ProtNLM"/>
    </source>
</evidence>
<gene>
    <name evidence="2" type="ORF">EUGRSUZ_B00220</name>
</gene>
<dbReference type="EMBL" id="KK198754">
    <property type="protein sequence ID" value="KCW83285.1"/>
    <property type="molecule type" value="Genomic_DNA"/>
</dbReference>
<dbReference type="InParanoid" id="A0A059CZ94"/>
<proteinExistence type="predicted"/>
<evidence type="ECO:0000313" key="2">
    <source>
        <dbReference type="EMBL" id="KCW83285.1"/>
    </source>
</evidence>
<feature type="chain" id="PRO_5001569773" description="Drought induced 19 protein type zinc-binding domain-containing protein" evidence="1">
    <location>
        <begin position="19"/>
        <end position="70"/>
    </location>
</feature>